<dbReference type="Pfam" id="PF02129">
    <property type="entry name" value="Peptidase_S15"/>
    <property type="match status" value="1"/>
</dbReference>
<reference evidence="4 5" key="2">
    <citation type="journal article" date="2016" name="Environ. Microbiol. Rep.">
        <title>Metagenomic evidence for the presence of phototrophic Gemmatimonadetes bacteria in diverse environments.</title>
        <authorList>
            <person name="Zeng Y."/>
            <person name="Baumbach J."/>
            <person name="Barbosa E.G."/>
            <person name="Azevedo V."/>
            <person name="Zhang C."/>
            <person name="Koblizek M."/>
        </authorList>
    </citation>
    <scope>NUCLEOTIDE SEQUENCE [LARGE SCALE GENOMIC DNA]</scope>
    <source>
        <strain evidence="4 5">AP64</strain>
    </source>
</reference>
<evidence type="ECO:0000313" key="5">
    <source>
        <dbReference type="Proteomes" id="UP000076404"/>
    </source>
</evidence>
<dbReference type="SUPFAM" id="SSF53474">
    <property type="entry name" value="alpha/beta-Hydrolases"/>
    <property type="match status" value="1"/>
</dbReference>
<dbReference type="InterPro" id="IPR005674">
    <property type="entry name" value="CocE/Ser_esterase"/>
</dbReference>
<dbReference type="SMART" id="SM00939">
    <property type="entry name" value="PepX_C"/>
    <property type="match status" value="1"/>
</dbReference>
<dbReference type="InterPro" id="IPR008979">
    <property type="entry name" value="Galactose-bd-like_sf"/>
</dbReference>
<dbReference type="InterPro" id="IPR029058">
    <property type="entry name" value="AB_hydrolase_fold"/>
</dbReference>
<dbReference type="SUPFAM" id="SSF49785">
    <property type="entry name" value="Galactose-binding domain-like"/>
    <property type="match status" value="1"/>
</dbReference>
<reference evidence="4 5" key="1">
    <citation type="journal article" date="2014" name="Proc. Natl. Acad. Sci. U.S.A.">
        <title>Functional type 2 photosynthetic reaction centers found in the rare bacterial phylum Gemmatimonadetes.</title>
        <authorList>
            <person name="Zeng Y."/>
            <person name="Feng F."/>
            <person name="Medova H."/>
            <person name="Dean J."/>
            <person name="Koblizek M."/>
        </authorList>
    </citation>
    <scope>NUCLEOTIDE SEQUENCE [LARGE SCALE GENOMIC DNA]</scope>
    <source>
        <strain evidence="4 5">AP64</strain>
    </source>
</reference>
<dbReference type="eggNOG" id="COG2936">
    <property type="taxonomic scope" value="Bacteria"/>
</dbReference>
<keyword evidence="1" id="KW-0378">Hydrolase</keyword>
<organism evidence="4 5">
    <name type="scientific">Gemmatimonas phototrophica</name>
    <dbReference type="NCBI Taxonomy" id="1379270"/>
    <lineage>
        <taxon>Bacteria</taxon>
        <taxon>Pseudomonadati</taxon>
        <taxon>Gemmatimonadota</taxon>
        <taxon>Gemmatimonadia</taxon>
        <taxon>Gemmatimonadales</taxon>
        <taxon>Gemmatimonadaceae</taxon>
        <taxon>Gemmatimonas</taxon>
    </lineage>
</organism>
<evidence type="ECO:0000313" key="4">
    <source>
        <dbReference type="EMBL" id="AMW03717.1"/>
    </source>
</evidence>
<dbReference type="STRING" id="1379270.GEMMAAP_00390"/>
<dbReference type="Gene3D" id="1.10.3020.10">
    <property type="entry name" value="alpha-amino acid ester hydrolase ( Helical cap domain)"/>
    <property type="match status" value="1"/>
</dbReference>
<feature type="chain" id="PRO_5007506545" evidence="2">
    <location>
        <begin position="25"/>
        <end position="625"/>
    </location>
</feature>
<keyword evidence="5" id="KW-1185">Reference proteome</keyword>
<dbReference type="Proteomes" id="UP000076404">
    <property type="component" value="Chromosome"/>
</dbReference>
<sequence length="625" mass="70399">MRLSRILPVLLLWGRAVSAQPATAAPAAASYSLTESMIPMRDGAKLYTRILAPTNAAGPLPIMFVRTPYGVDGNTAASVAARWGFMARDIARNGYVFVFQDIRGKFKSEGQFVMQRPPRANRADAKAIDESTDAYDTIEWLLKNVPNNNGRVGMTGVSYDGWTTAMAMLDPHPALKAGSPQASPADMWKGDDFHHNGAFRLSYGFEYATMMESGKDVKQFNMDAFDTYEWYLKLGSLKTVNEKFLKGTIPTWNDFAQHPNFDAFWQRQAMAGYLNKVTVPALHVAGWWDQEDFYGPVTIYRELEKHDRENKNFLVVGPWNHGGWMGGEGASLGPIQFGQPTARFFRDSIMAPFFARHLHPEQRDVAGWTLPEALVFEAGSNVWKRYDTWPPKTAVSPRSLYMREGGALGWEPPTTTAPAYDAYVSDPAKPVPYRQRPVQMTYGPGSTWRTWLTEDQRFVHNRPDVLSWELPTLTDDLTIAGDLTVTLHAATSGTDADYVVKLIDVYPDTGMKELRMNGYQFMVANDVFRARYRKDPQKPVPLTPNVPEAITIDLHTQAYTFKKGHRVMIQVQSTWFPLIDRNPQTFVPNIFEAKPSDFRAATQRIYRSKGQASRIVLPVVTGIRP</sequence>
<dbReference type="KEGG" id="gph:GEMMAAP_00390"/>
<dbReference type="InterPro" id="IPR000383">
    <property type="entry name" value="Xaa-Pro-like_dom"/>
</dbReference>
<dbReference type="InterPro" id="IPR013736">
    <property type="entry name" value="Xaa-Pro_dipept_C"/>
</dbReference>
<dbReference type="GO" id="GO:0008239">
    <property type="term" value="F:dipeptidyl-peptidase activity"/>
    <property type="evidence" value="ECO:0007669"/>
    <property type="project" value="InterPro"/>
</dbReference>
<feature type="domain" description="Xaa-Pro dipeptidyl-peptidase C-terminal" evidence="3">
    <location>
        <begin position="351"/>
        <end position="616"/>
    </location>
</feature>
<dbReference type="Gene3D" id="2.60.120.260">
    <property type="entry name" value="Galactose-binding domain-like"/>
    <property type="match status" value="1"/>
</dbReference>
<gene>
    <name evidence="4" type="ORF">GEMMAAP_00390</name>
</gene>
<dbReference type="Gene3D" id="3.40.50.1820">
    <property type="entry name" value="alpha/beta hydrolase"/>
    <property type="match status" value="1"/>
</dbReference>
<dbReference type="RefSeq" id="WP_043580073.1">
    <property type="nucleotide sequence ID" value="NZ_CP011454.1"/>
</dbReference>
<name>A0A143BFC9_9BACT</name>
<evidence type="ECO:0000256" key="2">
    <source>
        <dbReference type="SAM" id="SignalP"/>
    </source>
</evidence>
<proteinExistence type="predicted"/>
<dbReference type="Pfam" id="PF08530">
    <property type="entry name" value="PepX_C"/>
    <property type="match status" value="1"/>
</dbReference>
<protein>
    <submittedName>
        <fullName evidence="4">X-Pro dipeptidyl-peptidase</fullName>
    </submittedName>
</protein>
<dbReference type="OrthoDB" id="9806163at2"/>
<keyword evidence="2" id="KW-0732">Signal</keyword>
<accession>A0A143BFC9</accession>
<dbReference type="NCBIfam" id="TIGR00976">
    <property type="entry name" value="CocE_NonD"/>
    <property type="match status" value="1"/>
</dbReference>
<feature type="signal peptide" evidence="2">
    <location>
        <begin position="1"/>
        <end position="24"/>
    </location>
</feature>
<dbReference type="AlphaFoldDB" id="A0A143BFC9"/>
<dbReference type="EMBL" id="CP011454">
    <property type="protein sequence ID" value="AMW03717.1"/>
    <property type="molecule type" value="Genomic_DNA"/>
</dbReference>
<evidence type="ECO:0000256" key="1">
    <source>
        <dbReference type="ARBA" id="ARBA00022801"/>
    </source>
</evidence>
<evidence type="ECO:0000259" key="3">
    <source>
        <dbReference type="SMART" id="SM00939"/>
    </source>
</evidence>